<proteinExistence type="predicted"/>
<reference evidence="2" key="2">
    <citation type="submission" date="2021-01" db="UniProtKB">
        <authorList>
            <consortium name="EnsemblPlants"/>
        </authorList>
    </citation>
    <scope>IDENTIFICATION</scope>
</reference>
<dbReference type="EMBL" id="LRBV02000005">
    <property type="status" value="NOT_ANNOTATED_CDS"/>
    <property type="molecule type" value="Genomic_DNA"/>
</dbReference>
<feature type="domain" description="Bet v I/Major latex protein" evidence="1">
    <location>
        <begin position="2"/>
        <end position="151"/>
    </location>
</feature>
<sequence>MSLFGKVEAEVEIKASANRFHETNSKRIAEIPKLSPNFIQSVDLVEGEWGQEGSVMNWYILYDGKAVLSKEVFETLDDKNHLVVYKVIGGILKEMYKSFKFILQAIPKGEGSLVRWTLEYEKLNADDPDASSMLQFCVGQSKDVDAHLGLE</sequence>
<dbReference type="InterPro" id="IPR000916">
    <property type="entry name" value="Bet_v_I/MLP"/>
</dbReference>
<dbReference type="InParanoid" id="A0A7N2LMS6"/>
<dbReference type="Gramene" id="QL05p028161:mrna">
    <property type="protein sequence ID" value="QL05p028161:mrna"/>
    <property type="gene ID" value="QL05p028161"/>
</dbReference>
<dbReference type="AlphaFoldDB" id="A0A7N2LMS6"/>
<dbReference type="KEGG" id="qlo:115991946"/>
<dbReference type="OrthoDB" id="1858121at2759"/>
<evidence type="ECO:0000259" key="1">
    <source>
        <dbReference type="SMART" id="SM01037"/>
    </source>
</evidence>
<accession>A0A7N2LMS6</accession>
<organism evidence="2 3">
    <name type="scientific">Quercus lobata</name>
    <name type="common">Valley oak</name>
    <dbReference type="NCBI Taxonomy" id="97700"/>
    <lineage>
        <taxon>Eukaryota</taxon>
        <taxon>Viridiplantae</taxon>
        <taxon>Streptophyta</taxon>
        <taxon>Embryophyta</taxon>
        <taxon>Tracheophyta</taxon>
        <taxon>Spermatophyta</taxon>
        <taxon>Magnoliopsida</taxon>
        <taxon>eudicotyledons</taxon>
        <taxon>Gunneridae</taxon>
        <taxon>Pentapetalae</taxon>
        <taxon>rosids</taxon>
        <taxon>fabids</taxon>
        <taxon>Fagales</taxon>
        <taxon>Fagaceae</taxon>
        <taxon>Quercus</taxon>
    </lineage>
</organism>
<dbReference type="Proteomes" id="UP000594261">
    <property type="component" value="Chromosome 5"/>
</dbReference>
<dbReference type="EnsemblPlants" id="QL05p028161:mrna">
    <property type="protein sequence ID" value="QL05p028161:mrna"/>
    <property type="gene ID" value="QL05p028161"/>
</dbReference>
<dbReference type="InterPro" id="IPR051761">
    <property type="entry name" value="MLP-like_ligand-binding"/>
</dbReference>
<gene>
    <name evidence="2" type="primary">LOC115991946</name>
</gene>
<dbReference type="CDD" id="cd07816">
    <property type="entry name" value="Bet_v1-like"/>
    <property type="match status" value="1"/>
</dbReference>
<dbReference type="OMA" id="CHDVETE"/>
<dbReference type="GeneID" id="115991946"/>
<name>A0A7N2LMS6_QUELO</name>
<dbReference type="RefSeq" id="XP_030971798.1">
    <property type="nucleotide sequence ID" value="XM_031115938.1"/>
</dbReference>
<dbReference type="SMART" id="SM01037">
    <property type="entry name" value="Bet_v_1"/>
    <property type="match status" value="1"/>
</dbReference>
<evidence type="ECO:0000313" key="3">
    <source>
        <dbReference type="Proteomes" id="UP000594261"/>
    </source>
</evidence>
<evidence type="ECO:0000313" key="2">
    <source>
        <dbReference type="EnsemblPlants" id="QL05p028161:mrna"/>
    </source>
</evidence>
<dbReference type="Gene3D" id="3.30.530.20">
    <property type="match status" value="1"/>
</dbReference>
<dbReference type="SUPFAM" id="SSF55961">
    <property type="entry name" value="Bet v1-like"/>
    <property type="match status" value="1"/>
</dbReference>
<dbReference type="PANTHER" id="PTHR31907">
    <property type="entry name" value="MLP-LIKE PROTEIN 423"/>
    <property type="match status" value="1"/>
</dbReference>
<protein>
    <recommendedName>
        <fullName evidence="1">Bet v I/Major latex protein domain-containing protein</fullName>
    </recommendedName>
</protein>
<dbReference type="Pfam" id="PF00407">
    <property type="entry name" value="Bet_v_1"/>
    <property type="match status" value="1"/>
</dbReference>
<dbReference type="GO" id="GO:0006952">
    <property type="term" value="P:defense response"/>
    <property type="evidence" value="ECO:0007669"/>
    <property type="project" value="InterPro"/>
</dbReference>
<keyword evidence="3" id="KW-1185">Reference proteome</keyword>
<dbReference type="InterPro" id="IPR023393">
    <property type="entry name" value="START-like_dom_sf"/>
</dbReference>
<reference evidence="2 3" key="1">
    <citation type="journal article" date="2016" name="G3 (Bethesda)">
        <title>First Draft Assembly and Annotation of the Genome of a California Endemic Oak Quercus lobata Nee (Fagaceae).</title>
        <authorList>
            <person name="Sork V.L."/>
            <person name="Fitz-Gibbon S.T."/>
            <person name="Puiu D."/>
            <person name="Crepeau M."/>
            <person name="Gugger P.F."/>
            <person name="Sherman R."/>
            <person name="Stevens K."/>
            <person name="Langley C.H."/>
            <person name="Pellegrini M."/>
            <person name="Salzberg S.L."/>
        </authorList>
    </citation>
    <scope>NUCLEOTIDE SEQUENCE [LARGE SCALE GENOMIC DNA]</scope>
    <source>
        <strain evidence="2 3">cv. SW786</strain>
    </source>
</reference>